<dbReference type="Proteomes" id="UP001490330">
    <property type="component" value="Unassembled WGS sequence"/>
</dbReference>
<organism evidence="1 2">
    <name type="scientific">Streptomyces flaveolus</name>
    <dbReference type="NCBI Taxonomy" id="67297"/>
    <lineage>
        <taxon>Bacteria</taxon>
        <taxon>Bacillati</taxon>
        <taxon>Actinomycetota</taxon>
        <taxon>Actinomycetes</taxon>
        <taxon>Kitasatosporales</taxon>
        <taxon>Streptomycetaceae</taxon>
        <taxon>Streptomyces</taxon>
    </lineage>
</organism>
<name>A0ABV1VKM3_9ACTN</name>
<sequence>MARVISPAAAITSSFEIGANPGDRVCHGSAEAVEKRPAIKSWPLHAIPLADSAPCGSPDHPDEALVGGGMNLLRARYVVQDPVQARVIEPEPAQRLQNVHQPGLQRNVSVA</sequence>
<dbReference type="RefSeq" id="WP_350721481.1">
    <property type="nucleotide sequence ID" value="NZ_JBEPCO010000026.1"/>
</dbReference>
<keyword evidence="2" id="KW-1185">Reference proteome</keyword>
<proteinExistence type="predicted"/>
<gene>
    <name evidence="1" type="ORF">ABT322_23245</name>
</gene>
<evidence type="ECO:0000313" key="2">
    <source>
        <dbReference type="Proteomes" id="UP001490330"/>
    </source>
</evidence>
<accession>A0ABV1VKM3</accession>
<evidence type="ECO:0000313" key="1">
    <source>
        <dbReference type="EMBL" id="MER6906601.1"/>
    </source>
</evidence>
<dbReference type="EMBL" id="JBEPCV010000023">
    <property type="protein sequence ID" value="MER6906601.1"/>
    <property type="molecule type" value="Genomic_DNA"/>
</dbReference>
<protein>
    <submittedName>
        <fullName evidence="1">Uncharacterized protein</fullName>
    </submittedName>
</protein>
<comment type="caution">
    <text evidence="1">The sequence shown here is derived from an EMBL/GenBank/DDBJ whole genome shotgun (WGS) entry which is preliminary data.</text>
</comment>
<reference evidence="1 2" key="1">
    <citation type="submission" date="2024-06" db="EMBL/GenBank/DDBJ databases">
        <title>The Natural Products Discovery Center: Release of the First 8490 Sequenced Strains for Exploring Actinobacteria Biosynthetic Diversity.</title>
        <authorList>
            <person name="Kalkreuter E."/>
            <person name="Kautsar S.A."/>
            <person name="Yang D."/>
            <person name="Bader C.D."/>
            <person name="Teijaro C.N."/>
            <person name="Fluegel L."/>
            <person name="Davis C.M."/>
            <person name="Simpson J.R."/>
            <person name="Lauterbach L."/>
            <person name="Steele A.D."/>
            <person name="Gui C."/>
            <person name="Meng S."/>
            <person name="Li G."/>
            <person name="Viehrig K."/>
            <person name="Ye F."/>
            <person name="Su P."/>
            <person name="Kiefer A.F."/>
            <person name="Nichols A."/>
            <person name="Cepeda A.J."/>
            <person name="Yan W."/>
            <person name="Fan B."/>
            <person name="Jiang Y."/>
            <person name="Adhikari A."/>
            <person name="Zheng C.-J."/>
            <person name="Schuster L."/>
            <person name="Cowan T.M."/>
            <person name="Smanski M.J."/>
            <person name="Chevrette M.G."/>
            <person name="De Carvalho L.P.S."/>
            <person name="Shen B."/>
        </authorList>
    </citation>
    <scope>NUCLEOTIDE SEQUENCE [LARGE SCALE GENOMIC DNA]</scope>
    <source>
        <strain evidence="1 2">NPDC000632</strain>
    </source>
</reference>